<dbReference type="Proteomes" id="UP000315673">
    <property type="component" value="Chromosome"/>
</dbReference>
<protein>
    <recommendedName>
        <fullName evidence="3">DUF1570 domain-containing protein</fullName>
    </recommendedName>
</protein>
<evidence type="ECO:0000313" key="2">
    <source>
        <dbReference type="Proteomes" id="UP000315673"/>
    </source>
</evidence>
<dbReference type="EMBL" id="CP042306">
    <property type="protein sequence ID" value="QDZ06830.1"/>
    <property type="molecule type" value="Genomic_DNA"/>
</dbReference>
<keyword evidence="2" id="KW-1185">Reference proteome</keyword>
<name>A0A5B8LI53_9SPHN</name>
<gene>
    <name evidence="1" type="ORF">FPZ24_04515</name>
</gene>
<evidence type="ECO:0000313" key="1">
    <source>
        <dbReference type="EMBL" id="QDZ06830.1"/>
    </source>
</evidence>
<evidence type="ECO:0008006" key="3">
    <source>
        <dbReference type="Google" id="ProtNLM"/>
    </source>
</evidence>
<organism evidence="1 2">
    <name type="scientific">Sphingomonas panacisoli</name>
    <dbReference type="NCBI Taxonomy" id="1813879"/>
    <lineage>
        <taxon>Bacteria</taxon>
        <taxon>Pseudomonadati</taxon>
        <taxon>Pseudomonadota</taxon>
        <taxon>Alphaproteobacteria</taxon>
        <taxon>Sphingomonadales</taxon>
        <taxon>Sphingomonadaceae</taxon>
        <taxon>Sphingomonas</taxon>
    </lineage>
</organism>
<dbReference type="OrthoDB" id="7559117at2"/>
<accession>A0A5B8LI53</accession>
<reference evidence="1 2" key="1">
    <citation type="submission" date="2019-07" db="EMBL/GenBank/DDBJ databases">
        <title>Full genome sequence of Sphingomonas sp. 4R-6-7(HKS19).</title>
        <authorList>
            <person name="Im W.-T."/>
        </authorList>
    </citation>
    <scope>NUCLEOTIDE SEQUENCE [LARGE SCALE GENOMIC DNA]</scope>
    <source>
        <strain evidence="1 2">HKS19</strain>
    </source>
</reference>
<dbReference type="RefSeq" id="WP_146569914.1">
    <property type="nucleotide sequence ID" value="NZ_CP042306.1"/>
</dbReference>
<dbReference type="AlphaFoldDB" id="A0A5B8LI53"/>
<dbReference type="KEGG" id="spai:FPZ24_04515"/>
<proteinExistence type="predicted"/>
<sequence length="249" mass="27475">MRCEALQLAFIAAVTGGFLTAQIATAREMPPQKSVEQIGTSIRDRFIQAASACGARLPFEPRVTVDAGSAIDVHYSFDDRAIHFTEWKNLDQDSQGAITAWAAKGTLGLSPEGMYREMFNSFIAPHELGHYLQQISGRYGTLTPWDAELEANRIGMAFWVLQRGAEGNVEGRVANITRFLDGVPTPVPAGQDVKAFFNANYAAFSAGKDGPLNPMNYSWFQAEMMKTALRERQQYPFCKLVSLNKAKAI</sequence>